<keyword evidence="4 9" id="KW-0862">Zinc</keyword>
<dbReference type="AlphaFoldDB" id="A0AAN9VW18"/>
<comment type="subcellular location">
    <subcellularLocation>
        <location evidence="1">Nucleus membrane</location>
        <topology evidence="1">Peripheral membrane protein</topology>
        <orientation evidence="1">Cytoplasmic side</orientation>
    </subcellularLocation>
</comment>
<evidence type="ECO:0000256" key="6">
    <source>
        <dbReference type="ARBA" id="ARBA00037262"/>
    </source>
</evidence>
<evidence type="ECO:0000313" key="12">
    <source>
        <dbReference type="Proteomes" id="UP001378592"/>
    </source>
</evidence>
<dbReference type="Pfam" id="PF18044">
    <property type="entry name" value="zf-CCCH_4"/>
    <property type="match status" value="1"/>
</dbReference>
<dbReference type="Gene3D" id="4.10.1000.10">
    <property type="entry name" value="Zinc finger, CCCH-type"/>
    <property type="match status" value="1"/>
</dbReference>
<keyword evidence="2 9" id="KW-0479">Metal-binding</keyword>
<protein>
    <recommendedName>
        <fullName evidence="7">Nucleoporin NUP42</fullName>
    </recommendedName>
    <alternativeName>
        <fullName evidence="8">Nucleoporin-like protein 2</fullName>
    </alternativeName>
</protein>
<dbReference type="Proteomes" id="UP001378592">
    <property type="component" value="Unassembled WGS sequence"/>
</dbReference>
<dbReference type="PROSITE" id="PS50103">
    <property type="entry name" value="ZF_C3H1"/>
    <property type="match status" value="1"/>
</dbReference>
<evidence type="ECO:0000256" key="8">
    <source>
        <dbReference type="ARBA" id="ARBA00042384"/>
    </source>
</evidence>
<reference evidence="11 12" key="1">
    <citation type="submission" date="2024-03" db="EMBL/GenBank/DDBJ databases">
        <title>The genome assembly and annotation of the cricket Gryllus longicercus Weissman &amp; Gray.</title>
        <authorList>
            <person name="Szrajer S."/>
            <person name="Gray D."/>
            <person name="Ylla G."/>
        </authorList>
    </citation>
    <scope>NUCLEOTIDE SEQUENCE [LARGE SCALE GENOMIC DNA]</scope>
    <source>
        <strain evidence="11">DAG 2021-001</strain>
        <tissue evidence="11">Whole body minus gut</tissue>
    </source>
</reference>
<dbReference type="GO" id="GO:0031965">
    <property type="term" value="C:nuclear membrane"/>
    <property type="evidence" value="ECO:0007669"/>
    <property type="project" value="UniProtKB-SubCell"/>
</dbReference>
<dbReference type="SMART" id="SM00356">
    <property type="entry name" value="ZnF_C3H1"/>
    <property type="match status" value="1"/>
</dbReference>
<keyword evidence="3 9" id="KW-0863">Zinc-finger</keyword>
<dbReference type="PANTHER" id="PTHR46527">
    <property type="entry name" value="NUCLEOPORIN-LIKE PROTEIN 2"/>
    <property type="match status" value="1"/>
</dbReference>
<evidence type="ECO:0000256" key="4">
    <source>
        <dbReference type="ARBA" id="ARBA00022833"/>
    </source>
</evidence>
<evidence type="ECO:0000313" key="11">
    <source>
        <dbReference type="EMBL" id="KAK7872530.1"/>
    </source>
</evidence>
<gene>
    <name evidence="11" type="ORF">R5R35_013766</name>
</gene>
<comment type="caution">
    <text evidence="11">The sequence shown here is derived from an EMBL/GenBank/DDBJ whole genome shotgun (WGS) entry which is preliminary data.</text>
</comment>
<comment type="function">
    <text evidence="6">Required for the export of mRNAs containing poly(A) tails from the nucleus into the cytoplasm.</text>
</comment>
<evidence type="ECO:0000256" key="2">
    <source>
        <dbReference type="ARBA" id="ARBA00022723"/>
    </source>
</evidence>
<evidence type="ECO:0000256" key="5">
    <source>
        <dbReference type="ARBA" id="ARBA00023242"/>
    </source>
</evidence>
<dbReference type="GO" id="GO:0008270">
    <property type="term" value="F:zinc ion binding"/>
    <property type="evidence" value="ECO:0007669"/>
    <property type="project" value="UniProtKB-KW"/>
</dbReference>
<name>A0AAN9VW18_9ORTH</name>
<dbReference type="InterPro" id="IPR000571">
    <property type="entry name" value="Znf_CCCH"/>
</dbReference>
<keyword evidence="5" id="KW-0539">Nucleus</keyword>
<evidence type="ECO:0000256" key="1">
    <source>
        <dbReference type="ARBA" id="ARBA00004335"/>
    </source>
</evidence>
<evidence type="ECO:0000256" key="3">
    <source>
        <dbReference type="ARBA" id="ARBA00022771"/>
    </source>
</evidence>
<organism evidence="11 12">
    <name type="scientific">Gryllus longicercus</name>
    <dbReference type="NCBI Taxonomy" id="2509291"/>
    <lineage>
        <taxon>Eukaryota</taxon>
        <taxon>Metazoa</taxon>
        <taxon>Ecdysozoa</taxon>
        <taxon>Arthropoda</taxon>
        <taxon>Hexapoda</taxon>
        <taxon>Insecta</taxon>
        <taxon>Pterygota</taxon>
        <taxon>Neoptera</taxon>
        <taxon>Polyneoptera</taxon>
        <taxon>Orthoptera</taxon>
        <taxon>Ensifera</taxon>
        <taxon>Gryllidea</taxon>
        <taxon>Grylloidea</taxon>
        <taxon>Gryllidae</taxon>
        <taxon>Gryllinae</taxon>
        <taxon>Gryllus</taxon>
    </lineage>
</organism>
<dbReference type="InterPro" id="IPR041367">
    <property type="entry name" value="Znf-CCCH_4"/>
</dbReference>
<accession>A0AAN9VW18</accession>
<dbReference type="SUPFAM" id="SSF90229">
    <property type="entry name" value="CCCH zinc finger"/>
    <property type="match status" value="1"/>
</dbReference>
<evidence type="ECO:0000256" key="7">
    <source>
        <dbReference type="ARBA" id="ARBA00039886"/>
    </source>
</evidence>
<proteinExistence type="predicted"/>
<dbReference type="InterPro" id="IPR036855">
    <property type="entry name" value="Znf_CCCH_sf"/>
</dbReference>
<sequence length="395" mass="42752">MTICRYFQQGTCRFGNRCRFDHVYASNQSYSGGYTGGGDSNYYRNNYNYGGGNYNPGSGNYNSGASTYHSGGNYNSGGGGNSNERGGTSILRAKAQTNSSLFAQPTSNTSSYQPGFFSPGVNDSKPAPVQREVKEILQMLINEFTLWEHSGQWPLSCFSLFKEQGCFPGLIDYSPEEIRWYMYQSRAMGNFEECQQLIKGMYDKVKHVREQLVTPSPEVIDILTRLSRGEKIEAPVAPLVFDKPAQTTSIFGNASGGNAQPAVPVASSFTFTLPNKETPAANNQNFSGFGAPQGTVFSNTFANPIFSNMSTSNSSPSIFGGAGHPSQVVTALDLSSRANGFLSASSNNTIVSDSGTYTPMEEMTEEMLNAFNAPVYAMGSVPNKPPPKELCGLRS</sequence>
<dbReference type="EMBL" id="JAZDUA010000023">
    <property type="protein sequence ID" value="KAK7872530.1"/>
    <property type="molecule type" value="Genomic_DNA"/>
</dbReference>
<dbReference type="PANTHER" id="PTHR46527:SF1">
    <property type="entry name" value="NUCLEOPORIN NUP42"/>
    <property type="match status" value="1"/>
</dbReference>
<feature type="zinc finger region" description="C3H1-type" evidence="9">
    <location>
        <begin position="1"/>
        <end position="25"/>
    </location>
</feature>
<feature type="domain" description="C3H1-type" evidence="10">
    <location>
        <begin position="1"/>
        <end position="25"/>
    </location>
</feature>
<keyword evidence="12" id="KW-1185">Reference proteome</keyword>
<dbReference type="InterPro" id="IPR051767">
    <property type="entry name" value="Nucleoporin_NUP42"/>
</dbReference>
<evidence type="ECO:0000256" key="9">
    <source>
        <dbReference type="PROSITE-ProRule" id="PRU00723"/>
    </source>
</evidence>
<evidence type="ECO:0000259" key="10">
    <source>
        <dbReference type="PROSITE" id="PS50103"/>
    </source>
</evidence>